<comment type="caution">
    <text evidence="2">The sequence shown here is derived from an EMBL/GenBank/DDBJ whole genome shotgun (WGS) entry which is preliminary data.</text>
</comment>
<dbReference type="RefSeq" id="WP_190449829.1">
    <property type="nucleotide sequence ID" value="NZ_JAMPLM010000026.1"/>
</dbReference>
<evidence type="ECO:0000313" key="3">
    <source>
        <dbReference type="Proteomes" id="UP001476950"/>
    </source>
</evidence>
<reference evidence="2 3" key="1">
    <citation type="submission" date="2022-04" db="EMBL/GenBank/DDBJ databases">
        <title>Positive selection, recombination, and allopatry shape intraspecific diversity of widespread and dominant cyanobacteria.</title>
        <authorList>
            <person name="Wei J."/>
            <person name="Shu W."/>
            <person name="Hu C."/>
        </authorList>
    </citation>
    <scope>NUCLEOTIDE SEQUENCE [LARGE SCALE GENOMIC DNA]</scope>
    <source>
        <strain evidence="2 3">AS-A4</strain>
    </source>
</reference>
<sequence>MEGQEHHPFQFIDGGGVTEVAATESPLIKEESSIIFGKPKQGRNPWGVRQNPTISFWQ</sequence>
<keyword evidence="3" id="KW-1185">Reference proteome</keyword>
<dbReference type="EMBL" id="JAMPLM010000026">
    <property type="protein sequence ID" value="MEP1061054.1"/>
    <property type="molecule type" value="Genomic_DNA"/>
</dbReference>
<gene>
    <name evidence="2" type="ORF">NDI38_21720</name>
</gene>
<dbReference type="Proteomes" id="UP001476950">
    <property type="component" value="Unassembled WGS sequence"/>
</dbReference>
<name>A0ABV0KP77_9CYAN</name>
<accession>A0ABV0KP77</accession>
<feature type="region of interest" description="Disordered" evidence="1">
    <location>
        <begin position="38"/>
        <end position="58"/>
    </location>
</feature>
<proteinExistence type="predicted"/>
<evidence type="ECO:0000256" key="1">
    <source>
        <dbReference type="SAM" id="MobiDB-lite"/>
    </source>
</evidence>
<organism evidence="2 3">
    <name type="scientific">Stenomitos frigidus AS-A4</name>
    <dbReference type="NCBI Taxonomy" id="2933935"/>
    <lineage>
        <taxon>Bacteria</taxon>
        <taxon>Bacillati</taxon>
        <taxon>Cyanobacteriota</taxon>
        <taxon>Cyanophyceae</taxon>
        <taxon>Leptolyngbyales</taxon>
        <taxon>Leptolyngbyaceae</taxon>
        <taxon>Stenomitos</taxon>
    </lineage>
</organism>
<evidence type="ECO:0000313" key="2">
    <source>
        <dbReference type="EMBL" id="MEP1061054.1"/>
    </source>
</evidence>
<protein>
    <submittedName>
        <fullName evidence="2">Uncharacterized protein</fullName>
    </submittedName>
</protein>